<accession>A0A4R5U2K1</accession>
<evidence type="ECO:0000313" key="8">
    <source>
        <dbReference type="Proteomes" id="UP000295411"/>
    </source>
</evidence>
<name>A0A4R5U2K1_9MICC</name>
<evidence type="ECO:0000256" key="5">
    <source>
        <dbReference type="SAM" id="MobiDB-lite"/>
    </source>
</evidence>
<feature type="region of interest" description="Disordered" evidence="5">
    <location>
        <begin position="189"/>
        <end position="210"/>
    </location>
</feature>
<keyword evidence="1" id="KW-0808">Transferase</keyword>
<protein>
    <recommendedName>
        <fullName evidence="6">Maltokinase N-terminal cap domain-containing protein</fullName>
    </recommendedName>
</protein>
<dbReference type="NCBIfam" id="NF047744">
    <property type="entry name" value="CG0192_rel"/>
    <property type="match status" value="1"/>
</dbReference>
<keyword evidence="3" id="KW-0418">Kinase</keyword>
<evidence type="ECO:0000256" key="1">
    <source>
        <dbReference type="ARBA" id="ARBA00022679"/>
    </source>
</evidence>
<dbReference type="OrthoDB" id="3787729at2"/>
<comment type="caution">
    <text evidence="7">The sequence shown here is derived from an EMBL/GenBank/DDBJ whole genome shotgun (WGS) entry which is preliminary data.</text>
</comment>
<dbReference type="Pfam" id="PF18085">
    <property type="entry name" value="Mak_N_cap"/>
    <property type="match status" value="1"/>
</dbReference>
<evidence type="ECO:0000313" key="7">
    <source>
        <dbReference type="EMBL" id="TDK27891.1"/>
    </source>
</evidence>
<gene>
    <name evidence="7" type="ORF">E2F48_01890</name>
</gene>
<keyword evidence="4" id="KW-0067">ATP-binding</keyword>
<dbReference type="Proteomes" id="UP000295411">
    <property type="component" value="Unassembled WGS sequence"/>
</dbReference>
<proteinExistence type="predicted"/>
<evidence type="ECO:0000259" key="6">
    <source>
        <dbReference type="Pfam" id="PF18085"/>
    </source>
</evidence>
<evidence type="ECO:0000256" key="2">
    <source>
        <dbReference type="ARBA" id="ARBA00022741"/>
    </source>
</evidence>
<dbReference type="RefSeq" id="WP_133402306.1">
    <property type="nucleotide sequence ID" value="NZ_SMTK01000001.1"/>
</dbReference>
<reference evidence="7 8" key="1">
    <citation type="submission" date="2019-03" db="EMBL/GenBank/DDBJ databases">
        <title>Arthrobacter sp. nov., an bacterium isolated from biocrust in Mu Us Desert.</title>
        <authorList>
            <person name="Lixiong L."/>
        </authorList>
    </citation>
    <scope>NUCLEOTIDE SEQUENCE [LARGE SCALE GENOMIC DNA]</scope>
    <source>
        <strain evidence="7 8">SLN-3</strain>
    </source>
</reference>
<sequence>MAILHRATLRPTKLELLADWLPAQPWWRNNSVTDLQKVASFRFDDPDGEVGVETLLITTGREVVQVPLTYRSSPLAGAESGFVGAMDHSVLGQRWVYDACVDPVYSAVVSAALLGGPGQADEFVDADGRLEPSPLSASVTVLRGLPVADSGAPDVGGAGMKTHVPGREFDLILFRVPDLSGRMQGPNALLGTWPGQEPPVQFLAGTPRTG</sequence>
<organism evidence="7 8">
    <name type="scientific">Arthrobacter crusticola</name>
    <dbReference type="NCBI Taxonomy" id="2547960"/>
    <lineage>
        <taxon>Bacteria</taxon>
        <taxon>Bacillati</taxon>
        <taxon>Actinomycetota</taxon>
        <taxon>Actinomycetes</taxon>
        <taxon>Micrococcales</taxon>
        <taxon>Micrococcaceae</taxon>
        <taxon>Arthrobacter</taxon>
    </lineage>
</organism>
<evidence type="ECO:0000256" key="3">
    <source>
        <dbReference type="ARBA" id="ARBA00022777"/>
    </source>
</evidence>
<dbReference type="AlphaFoldDB" id="A0A4R5U2K1"/>
<keyword evidence="2" id="KW-0547">Nucleotide-binding</keyword>
<evidence type="ECO:0000256" key="4">
    <source>
        <dbReference type="ARBA" id="ARBA00022840"/>
    </source>
</evidence>
<dbReference type="EMBL" id="SMTK01000001">
    <property type="protein sequence ID" value="TDK27891.1"/>
    <property type="molecule type" value="Genomic_DNA"/>
</dbReference>
<dbReference type="GO" id="GO:0005524">
    <property type="term" value="F:ATP binding"/>
    <property type="evidence" value="ECO:0007669"/>
    <property type="project" value="UniProtKB-KW"/>
</dbReference>
<feature type="domain" description="Maltokinase N-terminal cap" evidence="6">
    <location>
        <begin position="20"/>
        <end position="102"/>
    </location>
</feature>
<keyword evidence="8" id="KW-1185">Reference proteome</keyword>
<dbReference type="GO" id="GO:0016301">
    <property type="term" value="F:kinase activity"/>
    <property type="evidence" value="ECO:0007669"/>
    <property type="project" value="UniProtKB-KW"/>
</dbReference>
<dbReference type="InterPro" id="IPR040999">
    <property type="entry name" value="Mak_N_cap"/>
</dbReference>